<keyword evidence="3" id="KW-1185">Reference proteome</keyword>
<sequence>MLPVVSGVSVRELARPGAWWRSARCTAETLLVVVLAHSLAGGSLPGAGWLAAVAVLMTVCGVAVLRGRVRLAVALPLLVAAQLLLHAWMHTLAAGEHAAHAAHATHAAGSGAVAGLDLPMLLAHLAGAVVTAVAWDLRARVVRVVVEVADAALLPPPAVPSAPPAARRVVVRLQQRPLLVSPLRGPPVAVASL</sequence>
<protein>
    <recommendedName>
        <fullName evidence="4">MFS transporter</fullName>
    </recommendedName>
</protein>
<proteinExistence type="predicted"/>
<evidence type="ECO:0000313" key="2">
    <source>
        <dbReference type="EMBL" id="GAA4695705.1"/>
    </source>
</evidence>
<feature type="transmembrane region" description="Helical" evidence="1">
    <location>
        <begin position="47"/>
        <end position="65"/>
    </location>
</feature>
<comment type="caution">
    <text evidence="2">The sequence shown here is derived from an EMBL/GenBank/DDBJ whole genome shotgun (WGS) entry which is preliminary data.</text>
</comment>
<evidence type="ECO:0000256" key="1">
    <source>
        <dbReference type="SAM" id="Phobius"/>
    </source>
</evidence>
<evidence type="ECO:0008006" key="4">
    <source>
        <dbReference type="Google" id="ProtNLM"/>
    </source>
</evidence>
<dbReference type="EMBL" id="BAABIM010000004">
    <property type="protein sequence ID" value="GAA4695705.1"/>
    <property type="molecule type" value="Genomic_DNA"/>
</dbReference>
<reference evidence="3" key="1">
    <citation type="journal article" date="2019" name="Int. J. Syst. Evol. Microbiol.">
        <title>The Global Catalogue of Microorganisms (GCM) 10K type strain sequencing project: providing services to taxonomists for standard genome sequencing and annotation.</title>
        <authorList>
            <consortium name="The Broad Institute Genomics Platform"/>
            <consortium name="The Broad Institute Genome Sequencing Center for Infectious Disease"/>
            <person name="Wu L."/>
            <person name="Ma J."/>
        </authorList>
    </citation>
    <scope>NUCLEOTIDE SEQUENCE [LARGE SCALE GENOMIC DNA]</scope>
    <source>
        <strain evidence="3">JCM 18127</strain>
    </source>
</reference>
<organism evidence="2 3">
    <name type="scientific">Nocardioides nanhaiensis</name>
    <dbReference type="NCBI Taxonomy" id="1476871"/>
    <lineage>
        <taxon>Bacteria</taxon>
        <taxon>Bacillati</taxon>
        <taxon>Actinomycetota</taxon>
        <taxon>Actinomycetes</taxon>
        <taxon>Propionibacteriales</taxon>
        <taxon>Nocardioidaceae</taxon>
        <taxon>Nocardioides</taxon>
    </lineage>
</organism>
<keyword evidence="1" id="KW-0472">Membrane</keyword>
<accession>A0ABP8WXZ4</accession>
<feature type="transmembrane region" description="Helical" evidence="1">
    <location>
        <begin position="118"/>
        <end position="137"/>
    </location>
</feature>
<keyword evidence="1" id="KW-1133">Transmembrane helix</keyword>
<feature type="transmembrane region" description="Helical" evidence="1">
    <location>
        <begin position="72"/>
        <end position="89"/>
    </location>
</feature>
<keyword evidence="1" id="KW-0812">Transmembrane</keyword>
<gene>
    <name evidence="2" type="ORF">GCM10023226_37630</name>
</gene>
<evidence type="ECO:0000313" key="3">
    <source>
        <dbReference type="Proteomes" id="UP001500621"/>
    </source>
</evidence>
<name>A0ABP8WXZ4_9ACTN</name>
<dbReference type="Proteomes" id="UP001500621">
    <property type="component" value="Unassembled WGS sequence"/>
</dbReference>